<dbReference type="OrthoDB" id="9774814at2"/>
<dbReference type="Gene3D" id="1.10.10.60">
    <property type="entry name" value="Homeodomain-like"/>
    <property type="match status" value="2"/>
</dbReference>
<evidence type="ECO:0000256" key="2">
    <source>
        <dbReference type="ARBA" id="ARBA00023125"/>
    </source>
</evidence>
<dbReference type="InterPro" id="IPR014710">
    <property type="entry name" value="RmlC-like_jellyroll"/>
</dbReference>
<evidence type="ECO:0000259" key="4">
    <source>
        <dbReference type="PROSITE" id="PS01124"/>
    </source>
</evidence>
<dbReference type="InterPro" id="IPR037923">
    <property type="entry name" value="HTH-like"/>
</dbReference>
<dbReference type="InterPro" id="IPR003313">
    <property type="entry name" value="AraC-bd"/>
</dbReference>
<evidence type="ECO:0000256" key="3">
    <source>
        <dbReference type="ARBA" id="ARBA00023163"/>
    </source>
</evidence>
<dbReference type="InterPro" id="IPR009057">
    <property type="entry name" value="Homeodomain-like_sf"/>
</dbReference>
<organism evidence="5 6">
    <name type="scientific">Cohnella pontilimi</name>
    <dbReference type="NCBI Taxonomy" id="2564100"/>
    <lineage>
        <taxon>Bacteria</taxon>
        <taxon>Bacillati</taxon>
        <taxon>Bacillota</taxon>
        <taxon>Bacilli</taxon>
        <taxon>Bacillales</taxon>
        <taxon>Paenibacillaceae</taxon>
        <taxon>Cohnella</taxon>
    </lineage>
</organism>
<evidence type="ECO:0000256" key="1">
    <source>
        <dbReference type="ARBA" id="ARBA00023015"/>
    </source>
</evidence>
<protein>
    <submittedName>
        <fullName evidence="5">Helix-turn-helix domain-containing protein</fullName>
    </submittedName>
</protein>
<dbReference type="SMART" id="SM00342">
    <property type="entry name" value="HTH_ARAC"/>
    <property type="match status" value="1"/>
</dbReference>
<accession>A0A4U0FBQ3</accession>
<name>A0A4U0FBQ3_9BACL</name>
<proteinExistence type="predicted"/>
<dbReference type="InterPro" id="IPR020449">
    <property type="entry name" value="Tscrpt_reg_AraC-type_HTH"/>
</dbReference>
<comment type="caution">
    <text evidence="5">The sequence shown here is derived from an EMBL/GenBank/DDBJ whole genome shotgun (WGS) entry which is preliminary data.</text>
</comment>
<evidence type="ECO:0000313" key="5">
    <source>
        <dbReference type="EMBL" id="TJY42215.1"/>
    </source>
</evidence>
<dbReference type="PROSITE" id="PS01124">
    <property type="entry name" value="HTH_ARAC_FAMILY_2"/>
    <property type="match status" value="1"/>
</dbReference>
<evidence type="ECO:0000313" key="6">
    <source>
        <dbReference type="Proteomes" id="UP000309673"/>
    </source>
</evidence>
<dbReference type="InterPro" id="IPR018062">
    <property type="entry name" value="HTH_AraC-typ_CS"/>
</dbReference>
<dbReference type="AlphaFoldDB" id="A0A4U0FBQ3"/>
<sequence length="406" mass="47462">MNSMSSFAAFLWESAFSCANAVSGRRLHSNASTTTAASFENGFFNFHSPLKLVSSIFMAPSCQIRRSSSLSNRTRGEYFRYFDYKFRKINFAKMGQRIGSGTIDWKAGMGLYNLPESLHTFRSFDDFEIFINRSEPGWHMPLEWHEPVEIFYVLSGRGKCYIGEKEYRFKPGHLFVIGSHELHRSELIDDEPFEALVLLFHPRLAQSWQLEDEFDPLSIFYERPEEFSHQLKPGLALSAKLKTGFDLLLEEYGRKEGFSLRVVGSLLQWLLVELNRAYANNKRYSGLESWKGIRFKEVTHQAMEYINAHYHENIHLKSIAEQLRVNPSYLSREFKKNTGYTVVEFISYKRISHAKELLLHTDSQVTEIAFQVGYNNVTHFHWTFKKFIGVSPNKYRKLPKHYYILK</sequence>
<dbReference type="PANTHER" id="PTHR43280:SF2">
    <property type="entry name" value="HTH-TYPE TRANSCRIPTIONAL REGULATOR EXSA"/>
    <property type="match status" value="1"/>
</dbReference>
<dbReference type="PROSITE" id="PS00041">
    <property type="entry name" value="HTH_ARAC_FAMILY_1"/>
    <property type="match status" value="1"/>
</dbReference>
<keyword evidence="1" id="KW-0805">Transcription regulation</keyword>
<keyword evidence="6" id="KW-1185">Reference proteome</keyword>
<dbReference type="InterPro" id="IPR018060">
    <property type="entry name" value="HTH_AraC"/>
</dbReference>
<gene>
    <name evidence="5" type="ORF">E5161_09400</name>
</gene>
<feature type="domain" description="HTH araC/xylS-type" evidence="4">
    <location>
        <begin position="300"/>
        <end position="398"/>
    </location>
</feature>
<dbReference type="Pfam" id="PF12833">
    <property type="entry name" value="HTH_18"/>
    <property type="match status" value="1"/>
</dbReference>
<keyword evidence="2" id="KW-0238">DNA-binding</keyword>
<dbReference type="Proteomes" id="UP000309673">
    <property type="component" value="Unassembled WGS sequence"/>
</dbReference>
<dbReference type="GO" id="GO:0003700">
    <property type="term" value="F:DNA-binding transcription factor activity"/>
    <property type="evidence" value="ECO:0007669"/>
    <property type="project" value="InterPro"/>
</dbReference>
<dbReference type="SUPFAM" id="SSF46689">
    <property type="entry name" value="Homeodomain-like"/>
    <property type="match status" value="2"/>
</dbReference>
<dbReference type="GO" id="GO:0043565">
    <property type="term" value="F:sequence-specific DNA binding"/>
    <property type="evidence" value="ECO:0007669"/>
    <property type="project" value="InterPro"/>
</dbReference>
<keyword evidence="3" id="KW-0804">Transcription</keyword>
<dbReference type="EMBL" id="SUPK01000004">
    <property type="protein sequence ID" value="TJY42215.1"/>
    <property type="molecule type" value="Genomic_DNA"/>
</dbReference>
<dbReference type="Gene3D" id="2.60.120.10">
    <property type="entry name" value="Jelly Rolls"/>
    <property type="match status" value="1"/>
</dbReference>
<dbReference type="SUPFAM" id="SSF51215">
    <property type="entry name" value="Regulatory protein AraC"/>
    <property type="match status" value="1"/>
</dbReference>
<dbReference type="Pfam" id="PF02311">
    <property type="entry name" value="AraC_binding"/>
    <property type="match status" value="1"/>
</dbReference>
<dbReference type="PANTHER" id="PTHR43280">
    <property type="entry name" value="ARAC-FAMILY TRANSCRIPTIONAL REGULATOR"/>
    <property type="match status" value="1"/>
</dbReference>
<dbReference type="PRINTS" id="PR00032">
    <property type="entry name" value="HTHARAC"/>
</dbReference>
<reference evidence="5 6" key="1">
    <citation type="submission" date="2019-04" db="EMBL/GenBank/DDBJ databases">
        <title>Cohnella sp. nov., isolated from soil.</title>
        <authorList>
            <person name="Kim W."/>
        </authorList>
    </citation>
    <scope>NUCLEOTIDE SEQUENCE [LARGE SCALE GENOMIC DNA]</scope>
    <source>
        <strain evidence="5 6">CAU 1483</strain>
    </source>
</reference>